<dbReference type="EMBL" id="JBHRZF010000009">
    <property type="protein sequence ID" value="MFC3859345.1"/>
    <property type="molecule type" value="Genomic_DNA"/>
</dbReference>
<proteinExistence type="predicted"/>
<protein>
    <submittedName>
        <fullName evidence="2">Uncharacterized protein</fullName>
    </submittedName>
</protein>
<keyword evidence="1" id="KW-0732">Signal</keyword>
<feature type="chain" id="PRO_5047342184" evidence="1">
    <location>
        <begin position="23"/>
        <end position="324"/>
    </location>
</feature>
<gene>
    <name evidence="2" type="ORF">ACFOPQ_00970</name>
</gene>
<accession>A0ABV8A509</accession>
<keyword evidence="3" id="KW-1185">Reference proteome</keyword>
<dbReference type="Proteomes" id="UP001595748">
    <property type="component" value="Unassembled WGS sequence"/>
</dbReference>
<sequence>MQRLFLTALSCAGLGCVGTVGATNIDFGVTYPFTARVGVSDWRVLSGSVAAGVSIRGVDVTYSRGLSLAPLGALNTSLTGQVAWNGGFRVSSAATGALGPVALNLSGAYFTTPATTFDLLAGWTLAPTDLRAHGWQADLNVRYRVNRQTVAVLGTELGGQWNVYGGAEFRRDLTRTLPRAEGDDPEAPLETETTGTLAYRVGARAGADVLAATAGVTYTTQAGRSLTLDAQYGPERNGNSGLGVVASVSFPEVLGENSSLRVYTAYEPWRWNTNPLRAGVEVTRPVGPGTLKLDVRGGLTRDAQAGFGVAVGYLYPLGQSESQP</sequence>
<comment type="caution">
    <text evidence="2">The sequence shown here is derived from an EMBL/GenBank/DDBJ whole genome shotgun (WGS) entry which is preliminary data.</text>
</comment>
<evidence type="ECO:0000313" key="2">
    <source>
        <dbReference type="EMBL" id="MFC3859345.1"/>
    </source>
</evidence>
<evidence type="ECO:0000313" key="3">
    <source>
        <dbReference type="Proteomes" id="UP001595748"/>
    </source>
</evidence>
<evidence type="ECO:0000256" key="1">
    <source>
        <dbReference type="SAM" id="SignalP"/>
    </source>
</evidence>
<organism evidence="2 3">
    <name type="scientific">Deinococcus antarcticus</name>
    <dbReference type="NCBI Taxonomy" id="1298767"/>
    <lineage>
        <taxon>Bacteria</taxon>
        <taxon>Thermotogati</taxon>
        <taxon>Deinococcota</taxon>
        <taxon>Deinococci</taxon>
        <taxon>Deinococcales</taxon>
        <taxon>Deinococcaceae</taxon>
        <taxon>Deinococcus</taxon>
    </lineage>
</organism>
<name>A0ABV8A509_9DEIO</name>
<dbReference type="PROSITE" id="PS51257">
    <property type="entry name" value="PROKAR_LIPOPROTEIN"/>
    <property type="match status" value="1"/>
</dbReference>
<reference evidence="3" key="1">
    <citation type="journal article" date="2019" name="Int. J. Syst. Evol. Microbiol.">
        <title>The Global Catalogue of Microorganisms (GCM) 10K type strain sequencing project: providing services to taxonomists for standard genome sequencing and annotation.</title>
        <authorList>
            <consortium name="The Broad Institute Genomics Platform"/>
            <consortium name="The Broad Institute Genome Sequencing Center for Infectious Disease"/>
            <person name="Wu L."/>
            <person name="Ma J."/>
        </authorList>
    </citation>
    <scope>NUCLEOTIDE SEQUENCE [LARGE SCALE GENOMIC DNA]</scope>
    <source>
        <strain evidence="3">CCTCC AB 2013263</strain>
    </source>
</reference>
<dbReference type="RefSeq" id="WP_380075507.1">
    <property type="nucleotide sequence ID" value="NZ_JBHRZF010000009.1"/>
</dbReference>
<feature type="signal peptide" evidence="1">
    <location>
        <begin position="1"/>
        <end position="22"/>
    </location>
</feature>